<evidence type="ECO:0000313" key="1">
    <source>
        <dbReference type="EMBL" id="KAK6327094.1"/>
    </source>
</evidence>
<proteinExistence type="predicted"/>
<accession>A0AAN8R8M3</accession>
<keyword evidence="2" id="KW-1185">Reference proteome</keyword>
<evidence type="ECO:0000313" key="2">
    <source>
        <dbReference type="Proteomes" id="UP001356427"/>
    </source>
</evidence>
<comment type="caution">
    <text evidence="1">The sequence shown here is derived from an EMBL/GenBank/DDBJ whole genome shotgun (WGS) entry which is preliminary data.</text>
</comment>
<dbReference type="EMBL" id="JAGTTL010000002">
    <property type="protein sequence ID" value="KAK6327094.1"/>
    <property type="molecule type" value="Genomic_DNA"/>
</dbReference>
<reference evidence="1 2" key="1">
    <citation type="submission" date="2021-04" db="EMBL/GenBank/DDBJ databases">
        <authorList>
            <person name="De Guttry C."/>
            <person name="Zahm M."/>
            <person name="Klopp C."/>
            <person name="Cabau C."/>
            <person name="Louis A."/>
            <person name="Berthelot C."/>
            <person name="Parey E."/>
            <person name="Roest Crollius H."/>
            <person name="Montfort J."/>
            <person name="Robinson-Rechavi M."/>
            <person name="Bucao C."/>
            <person name="Bouchez O."/>
            <person name="Gislard M."/>
            <person name="Lluch J."/>
            <person name="Milhes M."/>
            <person name="Lampietro C."/>
            <person name="Lopez Roques C."/>
            <person name="Donnadieu C."/>
            <person name="Braasch I."/>
            <person name="Desvignes T."/>
            <person name="Postlethwait J."/>
            <person name="Bobe J."/>
            <person name="Wedekind C."/>
            <person name="Guiguen Y."/>
        </authorList>
    </citation>
    <scope>NUCLEOTIDE SEQUENCE [LARGE SCALE GENOMIC DNA]</scope>
    <source>
        <strain evidence="1">Cs_M1</strain>
        <tissue evidence="1">Blood</tissue>
    </source>
</reference>
<sequence length="61" mass="6660">MRDNPDSPGSREYCSGAAPEKAAEGCDNYLQYPHSDPDPDRLLLRGMGCRQKPLGRNAQPG</sequence>
<dbReference type="Proteomes" id="UP001356427">
    <property type="component" value="Unassembled WGS sequence"/>
</dbReference>
<name>A0AAN8R8M3_9TELE</name>
<gene>
    <name evidence="1" type="ORF">J4Q44_G00027390</name>
</gene>
<protein>
    <submittedName>
        <fullName evidence="1">Uncharacterized protein</fullName>
    </submittedName>
</protein>
<dbReference type="AlphaFoldDB" id="A0AAN8R8M3"/>
<organism evidence="1 2">
    <name type="scientific">Coregonus suidteri</name>
    <dbReference type="NCBI Taxonomy" id="861788"/>
    <lineage>
        <taxon>Eukaryota</taxon>
        <taxon>Metazoa</taxon>
        <taxon>Chordata</taxon>
        <taxon>Craniata</taxon>
        <taxon>Vertebrata</taxon>
        <taxon>Euteleostomi</taxon>
        <taxon>Actinopterygii</taxon>
        <taxon>Neopterygii</taxon>
        <taxon>Teleostei</taxon>
        <taxon>Protacanthopterygii</taxon>
        <taxon>Salmoniformes</taxon>
        <taxon>Salmonidae</taxon>
        <taxon>Coregoninae</taxon>
        <taxon>Coregonus</taxon>
    </lineage>
</organism>